<dbReference type="InterPro" id="IPR051396">
    <property type="entry name" value="Bact_Antivir_Def_Nuclease"/>
</dbReference>
<dbReference type="InterPro" id="IPR041685">
    <property type="entry name" value="AAA_GajA/Old/RecF-like"/>
</dbReference>
<feature type="domain" description="Endonuclease GajA/Old nuclease/RecF-like AAA" evidence="1">
    <location>
        <begin position="216"/>
        <end position="420"/>
    </location>
</feature>
<organism evidence="3 4">
    <name type="scientific">Bifidobacterium longum subsp. infantis</name>
    <dbReference type="NCBI Taxonomy" id="1682"/>
    <lineage>
        <taxon>Bacteria</taxon>
        <taxon>Bacillati</taxon>
        <taxon>Actinomycetota</taxon>
        <taxon>Actinomycetes</taxon>
        <taxon>Bifidobacteriales</taxon>
        <taxon>Bifidobacteriaceae</taxon>
        <taxon>Bifidobacterium</taxon>
    </lineage>
</organism>
<feature type="domain" description="Rad50/SbcC-type AAA" evidence="2">
    <location>
        <begin position="6"/>
        <end position="55"/>
    </location>
</feature>
<dbReference type="InterPro" id="IPR038729">
    <property type="entry name" value="Rad50/SbcC_AAA"/>
</dbReference>
<evidence type="ECO:0008006" key="5">
    <source>
        <dbReference type="Google" id="ProtNLM"/>
    </source>
</evidence>
<accession>A0A4S5B1V9</accession>
<dbReference type="SUPFAM" id="SSF52540">
    <property type="entry name" value="P-loop containing nucleoside triphosphate hydrolases"/>
    <property type="match status" value="1"/>
</dbReference>
<gene>
    <name evidence="3" type="ORF">E6L38_12540</name>
</gene>
<dbReference type="Pfam" id="PF13476">
    <property type="entry name" value="AAA_23"/>
    <property type="match status" value="1"/>
</dbReference>
<dbReference type="AlphaFoldDB" id="A0A4S5B1V9"/>
<dbReference type="InterPro" id="IPR027417">
    <property type="entry name" value="P-loop_NTPase"/>
</dbReference>
<dbReference type="PANTHER" id="PTHR43581:SF4">
    <property type="entry name" value="ATP_GTP PHOSPHATASE"/>
    <property type="match status" value="1"/>
</dbReference>
<reference evidence="3 4" key="1">
    <citation type="submission" date="2019-04" db="EMBL/GenBank/DDBJ databases">
        <title>Genome Announcement To Ensure Probiotic Safety of Bifidobacterium longum subsp infantis UBBI-01.</title>
        <authorList>
            <person name="Sulthana A."/>
            <person name="Lakshmi S.G."/>
            <person name="Madempudi R.S."/>
        </authorList>
    </citation>
    <scope>NUCLEOTIDE SEQUENCE [LARGE SCALE GENOMIC DNA]</scope>
    <source>
        <strain evidence="3 4">UBBI-01</strain>
    </source>
</reference>
<dbReference type="GO" id="GO:0016887">
    <property type="term" value="F:ATP hydrolysis activity"/>
    <property type="evidence" value="ECO:0007669"/>
    <property type="project" value="InterPro"/>
</dbReference>
<evidence type="ECO:0000313" key="4">
    <source>
        <dbReference type="Proteomes" id="UP000306697"/>
    </source>
</evidence>
<name>A0A4S5B1V9_BIFLI</name>
<dbReference type="Pfam" id="PF13175">
    <property type="entry name" value="AAA_15"/>
    <property type="match status" value="1"/>
</dbReference>
<evidence type="ECO:0000259" key="1">
    <source>
        <dbReference type="Pfam" id="PF13175"/>
    </source>
</evidence>
<dbReference type="Gene3D" id="3.40.50.300">
    <property type="entry name" value="P-loop containing nucleotide triphosphate hydrolases"/>
    <property type="match status" value="1"/>
</dbReference>
<sequence length="628" mass="70826">MYISHLQLRNFMCHHELDLDFGSGVNYLVGDNNSGKTTVLRALQYLHDGVTKGHDISEYRYHALGASNEEVDTVPVVVTADIVFERSEVPPQCLADDDPEYNSKADGHLLNDAVYDPLCPYVFFDNNTKQYLLRVRRSSATVTLHKHSKGKASTLGIKDIGVFDNRNKREDEYTNATGISAKIQRLFDPIFVWADDAPDAAADFAPTKIMGKLISEETAKFKESLLWKNFLDAHKKAFITGGDESYMGGDESDMQIDSQPSLQEKLNSIASEIGERMNEQYGGSNAVQFAFEQPDVSNFVKMGQVLIRETSNDSSNDQDINFGGDITPEAELQHKGTGMQRAFALAAIQIYAEQQRKHSVDKSGEDNDENSEKELPIISSLVALDEPDMALHPYAQYTLAGSLHNNQHCQYFISTHSPYMLHGYSDKQDTLHVLYAESGNRKNLISPGKLQIVEGRDPSIPAITYFAFGIPTPEFHSELYGRITNVIEETCQEENISVASVGIEIEKEFTNIPKKKRFDSRKPQKKDCATRKENCNRYGGNVVEEPLPTYVRNCTDHPESIGKMTDEAKQHDEFKDLDNEFDLNELHRSIEYMLEYLEKHDPVMVKSGKRFMHHKPSSGPSWRVAALR</sequence>
<comment type="caution">
    <text evidence="3">The sequence shown here is derived from an EMBL/GenBank/DDBJ whole genome shotgun (WGS) entry which is preliminary data.</text>
</comment>
<dbReference type="PANTHER" id="PTHR43581">
    <property type="entry name" value="ATP/GTP PHOSPHATASE"/>
    <property type="match status" value="1"/>
</dbReference>
<evidence type="ECO:0000313" key="3">
    <source>
        <dbReference type="EMBL" id="THJ25704.1"/>
    </source>
</evidence>
<protein>
    <recommendedName>
        <fullName evidence="5">AAA family ATPase</fullName>
    </recommendedName>
</protein>
<proteinExistence type="predicted"/>
<dbReference type="RefSeq" id="WP_136501180.1">
    <property type="nucleotide sequence ID" value="NZ_JAXCVP010000056.1"/>
</dbReference>
<dbReference type="GO" id="GO:0006302">
    <property type="term" value="P:double-strand break repair"/>
    <property type="evidence" value="ECO:0007669"/>
    <property type="project" value="InterPro"/>
</dbReference>
<evidence type="ECO:0000259" key="2">
    <source>
        <dbReference type="Pfam" id="PF13476"/>
    </source>
</evidence>
<dbReference type="Proteomes" id="UP000306697">
    <property type="component" value="Unassembled WGS sequence"/>
</dbReference>
<dbReference type="EMBL" id="SSWL01000035">
    <property type="protein sequence ID" value="THJ25704.1"/>
    <property type="molecule type" value="Genomic_DNA"/>
</dbReference>